<proteinExistence type="predicted"/>
<evidence type="ECO:0000313" key="3">
    <source>
        <dbReference type="Proteomes" id="UP000009072"/>
    </source>
</evidence>
<reference evidence="2 3" key="1">
    <citation type="journal article" date="2004" name="Genome Res.">
        <title>The complete genome and proteome of Mycoplasma mobile.</title>
        <authorList>
            <person name="Jaffe J.D."/>
            <person name="Stange-Thomann N."/>
            <person name="Smith C."/>
            <person name="DeCaprio D."/>
            <person name="Fisher S."/>
            <person name="Butler J."/>
            <person name="Calvo S."/>
            <person name="Elkins T."/>
            <person name="FitzGerald M.G."/>
            <person name="Hafez N."/>
            <person name="Kodira C.D."/>
            <person name="Major J."/>
            <person name="Wang S."/>
            <person name="Wilkinson J."/>
            <person name="Nicol R."/>
            <person name="Nusbaum C."/>
            <person name="Birren B."/>
            <person name="Berg H.C."/>
            <person name="Church G.M."/>
        </authorList>
    </citation>
    <scope>NUCLEOTIDE SEQUENCE [LARGE SCALE GENOMIC DNA]</scope>
    <source>
        <strain evidence="3">ATCC 43663 / 163K / NCTC 11711</strain>
    </source>
</reference>
<feature type="transmembrane region" description="Helical" evidence="1">
    <location>
        <begin position="225"/>
        <end position="244"/>
    </location>
</feature>
<dbReference type="KEGG" id="mmo:MMOB3020"/>
<sequence>MIDSKLSKTFRNIDIEKFSFKKRERTIFIYKIVIILWILMISLFTWFFWGDFLLQTNLSIEGTNGVSLFQTIPNLVNSAIMSFATYFFLSKMLNYIENLIDRFGLFWIWMIFLLVFSLAAQIFNFYFVPLKTYFGLIYALFWVLGLTIINFFLDLYIYINTKKTDPILSRNTFFKLFSYISYVSSLFFIIGIFWNFLILTDTTQELNIVNFGFYNWFLLTTPIDIFWKIVLFIVIFIFQIPLIVHTFKYVNIEKKYKYNSFIFSSVFVLGAIIWFSYAWANNLFNTQNVVNFNQIFGSFTTWLFLILNIILVLIFIAYVRLGREELKSSIVRSLVLTTFISLIWFSLIIINITFDLQSIIGTFIFIIAVFSTSFLFIIFALQKPLISKFIIFLFSSLLLIIDLAIILNIFFNIFRQFESILINLGGIHFLIYVIISIVSLIAFLVVLTKFWKITKNYKNIYEKDIKIKG</sequence>
<keyword evidence="1" id="KW-0812">Transmembrane</keyword>
<name>Q6KHY8_MYCM1</name>
<organism evidence="2 3">
    <name type="scientific">Mycoplasma mobile (strain ATCC 43663 / 163K / NCTC 11711)</name>
    <name type="common">Mesomycoplasma mobile</name>
    <dbReference type="NCBI Taxonomy" id="267748"/>
    <lineage>
        <taxon>Bacteria</taxon>
        <taxon>Bacillati</taxon>
        <taxon>Mycoplasmatota</taxon>
        <taxon>Mycoplasmoidales</taxon>
        <taxon>Metamycoplasmataceae</taxon>
        <taxon>Mesomycoplasma</taxon>
    </lineage>
</organism>
<dbReference type="HOGENOM" id="CLU_582433_0_0_14"/>
<gene>
    <name evidence="2" type="ordered locus">MMOB3020</name>
</gene>
<evidence type="ECO:0000256" key="1">
    <source>
        <dbReference type="SAM" id="Phobius"/>
    </source>
</evidence>
<dbReference type="EMBL" id="AE017308">
    <property type="protein sequence ID" value="AAT27788.1"/>
    <property type="molecule type" value="Genomic_DNA"/>
</dbReference>
<feature type="transmembrane region" description="Helical" evidence="1">
    <location>
        <begin position="360"/>
        <end position="382"/>
    </location>
</feature>
<feature type="transmembrane region" description="Helical" evidence="1">
    <location>
        <begin position="299"/>
        <end position="321"/>
    </location>
</feature>
<dbReference type="Proteomes" id="UP000009072">
    <property type="component" value="Chromosome"/>
</dbReference>
<keyword evidence="1" id="KW-0472">Membrane</keyword>
<evidence type="ECO:0008006" key="4">
    <source>
        <dbReference type="Google" id="ProtNLM"/>
    </source>
</evidence>
<accession>Q6KHY8</accession>
<feature type="transmembrane region" description="Helical" evidence="1">
    <location>
        <begin position="256"/>
        <end position="279"/>
    </location>
</feature>
<keyword evidence="3" id="KW-1185">Reference proteome</keyword>
<feature type="transmembrane region" description="Helical" evidence="1">
    <location>
        <begin position="179"/>
        <end position="199"/>
    </location>
</feature>
<feature type="transmembrane region" description="Helical" evidence="1">
    <location>
        <begin position="420"/>
        <end position="447"/>
    </location>
</feature>
<dbReference type="RefSeq" id="WP_011264822.1">
    <property type="nucleotide sequence ID" value="NC_006908.1"/>
</dbReference>
<evidence type="ECO:0000313" key="2">
    <source>
        <dbReference type="EMBL" id="AAT27788.1"/>
    </source>
</evidence>
<feature type="transmembrane region" description="Helical" evidence="1">
    <location>
        <begin position="105"/>
        <end position="127"/>
    </location>
</feature>
<dbReference type="AlphaFoldDB" id="Q6KHY8"/>
<feature type="transmembrane region" description="Helical" evidence="1">
    <location>
        <begin position="27"/>
        <end position="49"/>
    </location>
</feature>
<protein>
    <recommendedName>
        <fullName evidence="4">Transmembrane protein</fullName>
    </recommendedName>
</protein>
<feature type="transmembrane region" description="Helical" evidence="1">
    <location>
        <begin position="333"/>
        <end position="354"/>
    </location>
</feature>
<dbReference type="NCBIfam" id="NF045937">
    <property type="entry name" value="MSC_0624_12TM"/>
    <property type="match status" value="1"/>
</dbReference>
<keyword evidence="1" id="KW-1133">Transmembrane helix</keyword>
<feature type="transmembrane region" description="Helical" evidence="1">
    <location>
        <begin position="133"/>
        <end position="158"/>
    </location>
</feature>
<feature type="transmembrane region" description="Helical" evidence="1">
    <location>
        <begin position="75"/>
        <end position="93"/>
    </location>
</feature>
<feature type="transmembrane region" description="Helical" evidence="1">
    <location>
        <begin position="389"/>
        <end position="414"/>
    </location>
</feature>
<dbReference type="STRING" id="267748.MMOB3020"/>